<accession>A0A2I0A7H5</accession>
<keyword evidence="3" id="KW-1185">Reference proteome</keyword>
<feature type="signal peptide" evidence="1">
    <location>
        <begin position="1"/>
        <end position="34"/>
    </location>
</feature>
<evidence type="ECO:0000313" key="2">
    <source>
        <dbReference type="EMBL" id="PKA51496.1"/>
    </source>
</evidence>
<dbReference type="OrthoDB" id="273823at2759"/>
<dbReference type="Proteomes" id="UP000236161">
    <property type="component" value="Unassembled WGS sequence"/>
</dbReference>
<gene>
    <name evidence="2" type="ORF">AXF42_Ash002862</name>
</gene>
<protein>
    <submittedName>
        <fullName evidence="2">Uncharacterized protein</fullName>
    </submittedName>
</protein>
<sequence length="487" mass="54852">MKACCRNQMVLETLSMRLLRSHLLVLLSETYSYAIQIGSSPGFVDSDFESAKLLRPAASFFNSSDGCLYFVDSENNAIRRADMERRLVETMYPVPKATNIWGQILHVWDWILNISRLSKDCMKQGKFDLDSLESPWHLLQVGEDEFVIISLSFGTAWVMSRKTWTIKEVLRGFPKIFENYGYLIMAKLSLLGDACGVFRQKFSTSIPPEKHSFVGRMSSVGNLQNDVIFFDSVGQRLLKYNRESSSVSSIHFSNLGVLGVPYWLNCPIERVFHGSHFKQATRVYNFSVLPGRCRIRINVEIPKDTELVAPLDENCIWRQARGSAAEISGLVGENTDREKVGVAQQWFDELDNLAFSNSGLEPIGEVDDKSMDQTFQDMGLVHFFCDVNVCPGTSEVIVSAALYLRANSSLNFKEVASMLVPQENEKGELERECISFLLEECGQSSGIIFTKPLYLRIKLVCGDHPTAPTSRETILTDTTLEVNAAMD</sequence>
<evidence type="ECO:0000313" key="3">
    <source>
        <dbReference type="Proteomes" id="UP000236161"/>
    </source>
</evidence>
<reference evidence="2 3" key="1">
    <citation type="journal article" date="2017" name="Nature">
        <title>The Apostasia genome and the evolution of orchids.</title>
        <authorList>
            <person name="Zhang G.Q."/>
            <person name="Liu K.W."/>
            <person name="Li Z."/>
            <person name="Lohaus R."/>
            <person name="Hsiao Y.Y."/>
            <person name="Niu S.C."/>
            <person name="Wang J.Y."/>
            <person name="Lin Y.C."/>
            <person name="Xu Q."/>
            <person name="Chen L.J."/>
            <person name="Yoshida K."/>
            <person name="Fujiwara S."/>
            <person name="Wang Z.W."/>
            <person name="Zhang Y.Q."/>
            <person name="Mitsuda N."/>
            <person name="Wang M."/>
            <person name="Liu G.H."/>
            <person name="Pecoraro L."/>
            <person name="Huang H.X."/>
            <person name="Xiao X.J."/>
            <person name="Lin M."/>
            <person name="Wu X.Y."/>
            <person name="Wu W.L."/>
            <person name="Chen Y.Y."/>
            <person name="Chang S.B."/>
            <person name="Sakamoto S."/>
            <person name="Ohme-Takagi M."/>
            <person name="Yagi M."/>
            <person name="Zeng S.J."/>
            <person name="Shen C.Y."/>
            <person name="Yeh C.M."/>
            <person name="Luo Y.B."/>
            <person name="Tsai W.C."/>
            <person name="Van de Peer Y."/>
            <person name="Liu Z.J."/>
        </authorList>
    </citation>
    <scope>NUCLEOTIDE SEQUENCE [LARGE SCALE GENOMIC DNA]</scope>
    <source>
        <strain evidence="3">cv. Shenzhen</strain>
        <tissue evidence="2">Stem</tissue>
    </source>
</reference>
<dbReference type="EMBL" id="KZ452013">
    <property type="protein sequence ID" value="PKA51496.1"/>
    <property type="molecule type" value="Genomic_DNA"/>
</dbReference>
<evidence type="ECO:0000256" key="1">
    <source>
        <dbReference type="SAM" id="SignalP"/>
    </source>
</evidence>
<proteinExistence type="predicted"/>
<dbReference type="PANTHER" id="PTHR46388:SF3">
    <property type="entry name" value="DUF1618 DOMAIN-CONTAINING PROTEIN"/>
    <property type="match status" value="1"/>
</dbReference>
<dbReference type="PANTHER" id="PTHR46388">
    <property type="entry name" value="NHL REPEAT-CONTAINING PROTEIN 2"/>
    <property type="match status" value="1"/>
</dbReference>
<feature type="chain" id="PRO_5014188891" evidence="1">
    <location>
        <begin position="35"/>
        <end position="487"/>
    </location>
</feature>
<dbReference type="AlphaFoldDB" id="A0A2I0A7H5"/>
<name>A0A2I0A7H5_9ASPA</name>
<organism evidence="2 3">
    <name type="scientific">Apostasia shenzhenica</name>
    <dbReference type="NCBI Taxonomy" id="1088818"/>
    <lineage>
        <taxon>Eukaryota</taxon>
        <taxon>Viridiplantae</taxon>
        <taxon>Streptophyta</taxon>
        <taxon>Embryophyta</taxon>
        <taxon>Tracheophyta</taxon>
        <taxon>Spermatophyta</taxon>
        <taxon>Magnoliopsida</taxon>
        <taxon>Liliopsida</taxon>
        <taxon>Asparagales</taxon>
        <taxon>Orchidaceae</taxon>
        <taxon>Apostasioideae</taxon>
        <taxon>Apostasia</taxon>
    </lineage>
</organism>
<keyword evidence="1" id="KW-0732">Signal</keyword>
<dbReference type="STRING" id="1088818.A0A2I0A7H5"/>